<dbReference type="PANTHER" id="PTHR45714">
    <property type="entry name" value="HOMEOBOX-LEUCINE ZIPPER PROTEIN HAT14"/>
    <property type="match status" value="1"/>
</dbReference>
<dbReference type="OrthoDB" id="6159439at2759"/>
<comment type="similarity">
    <text evidence="2">Belongs to the HD-ZIP homeobox family. Class II subfamily.</text>
</comment>
<evidence type="ECO:0000256" key="5">
    <source>
        <dbReference type="ARBA" id="ARBA00023155"/>
    </source>
</evidence>
<evidence type="ECO:0000256" key="8">
    <source>
        <dbReference type="PROSITE-ProRule" id="PRU00108"/>
    </source>
</evidence>
<dbReference type="InterPro" id="IPR017970">
    <property type="entry name" value="Homeobox_CS"/>
</dbReference>
<protein>
    <recommendedName>
        <fullName evidence="12">Homeobox domain-containing protein</fullName>
    </recommendedName>
</protein>
<dbReference type="Pfam" id="PF00046">
    <property type="entry name" value="Homeodomain"/>
    <property type="match status" value="1"/>
</dbReference>
<keyword evidence="6" id="KW-0804">Transcription</keyword>
<dbReference type="Gene3D" id="1.10.10.60">
    <property type="entry name" value="Homeodomain-like"/>
    <property type="match status" value="1"/>
</dbReference>
<keyword evidence="4 8" id="KW-0238">DNA-binding</keyword>
<keyword evidence="5 8" id="KW-0371">Homeobox</keyword>
<evidence type="ECO:0000256" key="11">
    <source>
        <dbReference type="SAM" id="MobiDB-lite"/>
    </source>
</evidence>
<dbReference type="FunFam" id="1.10.10.60:FF:000577">
    <property type="entry name" value="Homeobox-leucine zipper protein 18"/>
    <property type="match status" value="1"/>
</dbReference>
<dbReference type="SMR" id="A0A843U6C7"/>
<comment type="caution">
    <text evidence="13">The sequence shown here is derived from an EMBL/GenBank/DDBJ whole genome shotgun (WGS) entry which is preliminary data.</text>
</comment>
<keyword evidence="10" id="KW-0175">Coiled coil</keyword>
<keyword evidence="3" id="KW-0805">Transcription regulation</keyword>
<dbReference type="PROSITE" id="PS00027">
    <property type="entry name" value="HOMEOBOX_1"/>
    <property type="match status" value="1"/>
</dbReference>
<dbReference type="SUPFAM" id="SSF46689">
    <property type="entry name" value="Homeodomain-like"/>
    <property type="match status" value="1"/>
</dbReference>
<gene>
    <name evidence="13" type="ORF">Taro_011600</name>
</gene>
<evidence type="ECO:0000256" key="1">
    <source>
        <dbReference type="ARBA" id="ARBA00004123"/>
    </source>
</evidence>
<dbReference type="AlphaFoldDB" id="A0A843U6C7"/>
<evidence type="ECO:0000256" key="6">
    <source>
        <dbReference type="ARBA" id="ARBA00023163"/>
    </source>
</evidence>
<feature type="DNA-binding region" description="Homeobox" evidence="8">
    <location>
        <begin position="95"/>
        <end position="154"/>
    </location>
</feature>
<dbReference type="Pfam" id="PF02183">
    <property type="entry name" value="HALZ"/>
    <property type="match status" value="1"/>
</dbReference>
<keyword evidence="14" id="KW-1185">Reference proteome</keyword>
<evidence type="ECO:0000256" key="3">
    <source>
        <dbReference type="ARBA" id="ARBA00023015"/>
    </source>
</evidence>
<keyword evidence="7 8" id="KW-0539">Nucleus</keyword>
<evidence type="ECO:0000256" key="10">
    <source>
        <dbReference type="SAM" id="Coils"/>
    </source>
</evidence>
<proteinExistence type="inferred from homology"/>
<dbReference type="CDD" id="cd00086">
    <property type="entry name" value="homeodomain"/>
    <property type="match status" value="1"/>
</dbReference>
<dbReference type="InterPro" id="IPR001356">
    <property type="entry name" value="HD"/>
</dbReference>
<evidence type="ECO:0000256" key="2">
    <source>
        <dbReference type="ARBA" id="ARBA00006074"/>
    </source>
</evidence>
<feature type="compositionally biased region" description="Gly residues" evidence="11">
    <location>
        <begin position="81"/>
        <end position="94"/>
    </location>
</feature>
<dbReference type="SMART" id="SM00340">
    <property type="entry name" value="HALZ"/>
    <property type="match status" value="1"/>
</dbReference>
<sequence>MEMGEEPCNVGLALGLWEVADVVACSEGKRRREPIQFHILFPPCAKQEEAEGEKTAPSLGEEERRSCILAEDALERKAWGVGTGGGNADKGGAGARRKKLRLTREQSSLLEDSFREHSTLTPSQKQELAAKLDLRPRQVEVWFQNRRARTKLKQTEEDCEFLKKCCESLSDENRRLKKELQELRSLRHGCNNMPLHHLHLPKAAAAPAMCPSCERIAPVSSSGGPGPAGVSPAGTPTWFYDRATIKNSSVAC</sequence>
<dbReference type="GO" id="GO:0043565">
    <property type="term" value="F:sequence-specific DNA binding"/>
    <property type="evidence" value="ECO:0007669"/>
    <property type="project" value="InterPro"/>
</dbReference>
<dbReference type="InterPro" id="IPR009057">
    <property type="entry name" value="Homeodomain-like_sf"/>
</dbReference>
<evidence type="ECO:0000259" key="12">
    <source>
        <dbReference type="PROSITE" id="PS50071"/>
    </source>
</evidence>
<feature type="coiled-coil region" evidence="10">
    <location>
        <begin position="145"/>
        <end position="193"/>
    </location>
</feature>
<reference evidence="13" key="1">
    <citation type="submission" date="2017-07" db="EMBL/GenBank/DDBJ databases">
        <title>Taro Niue Genome Assembly and Annotation.</title>
        <authorList>
            <person name="Atibalentja N."/>
            <person name="Keating K."/>
            <person name="Fields C.J."/>
        </authorList>
    </citation>
    <scope>NUCLEOTIDE SEQUENCE</scope>
    <source>
        <strain evidence="13">Niue_2</strain>
        <tissue evidence="13">Leaf</tissue>
    </source>
</reference>
<dbReference type="PANTHER" id="PTHR45714:SF72">
    <property type="entry name" value="HOMEOBOX-LEUCINE ZIPPER PROTEIN HOX26-RELATED"/>
    <property type="match status" value="1"/>
</dbReference>
<feature type="domain" description="Homeobox" evidence="12">
    <location>
        <begin position="93"/>
        <end position="153"/>
    </location>
</feature>
<dbReference type="GO" id="GO:0000981">
    <property type="term" value="F:DNA-binding transcription factor activity, RNA polymerase II-specific"/>
    <property type="evidence" value="ECO:0007669"/>
    <property type="project" value="InterPro"/>
</dbReference>
<evidence type="ECO:0000256" key="7">
    <source>
        <dbReference type="ARBA" id="ARBA00023242"/>
    </source>
</evidence>
<organism evidence="13 14">
    <name type="scientific">Colocasia esculenta</name>
    <name type="common">Wild taro</name>
    <name type="synonym">Arum esculentum</name>
    <dbReference type="NCBI Taxonomy" id="4460"/>
    <lineage>
        <taxon>Eukaryota</taxon>
        <taxon>Viridiplantae</taxon>
        <taxon>Streptophyta</taxon>
        <taxon>Embryophyta</taxon>
        <taxon>Tracheophyta</taxon>
        <taxon>Spermatophyta</taxon>
        <taxon>Magnoliopsida</taxon>
        <taxon>Liliopsida</taxon>
        <taxon>Araceae</taxon>
        <taxon>Aroideae</taxon>
        <taxon>Colocasieae</taxon>
        <taxon>Colocasia</taxon>
    </lineage>
</organism>
<dbReference type="Proteomes" id="UP000652761">
    <property type="component" value="Unassembled WGS sequence"/>
</dbReference>
<dbReference type="SMART" id="SM00389">
    <property type="entry name" value="HOX"/>
    <property type="match status" value="1"/>
</dbReference>
<dbReference type="EMBL" id="NMUH01000437">
    <property type="protein sequence ID" value="MQL79168.1"/>
    <property type="molecule type" value="Genomic_DNA"/>
</dbReference>
<dbReference type="PROSITE" id="PS50071">
    <property type="entry name" value="HOMEOBOX_2"/>
    <property type="match status" value="1"/>
</dbReference>
<evidence type="ECO:0000313" key="14">
    <source>
        <dbReference type="Proteomes" id="UP000652761"/>
    </source>
</evidence>
<dbReference type="GO" id="GO:0005634">
    <property type="term" value="C:nucleus"/>
    <property type="evidence" value="ECO:0007669"/>
    <property type="project" value="UniProtKB-SubCell"/>
</dbReference>
<comment type="subcellular location">
    <subcellularLocation>
        <location evidence="1 8 9">Nucleus</location>
    </subcellularLocation>
</comment>
<evidence type="ECO:0000256" key="9">
    <source>
        <dbReference type="RuleBase" id="RU000682"/>
    </source>
</evidence>
<evidence type="ECO:0000313" key="13">
    <source>
        <dbReference type="EMBL" id="MQL79168.1"/>
    </source>
</evidence>
<name>A0A843U6C7_COLES</name>
<feature type="region of interest" description="Disordered" evidence="11">
    <location>
        <begin position="80"/>
        <end position="101"/>
    </location>
</feature>
<accession>A0A843U6C7</accession>
<dbReference type="InterPro" id="IPR003106">
    <property type="entry name" value="Leu_zip_homeo"/>
</dbReference>
<evidence type="ECO:0000256" key="4">
    <source>
        <dbReference type="ARBA" id="ARBA00023125"/>
    </source>
</evidence>
<dbReference type="InterPro" id="IPR050762">
    <property type="entry name" value="HD-ZIP_Homeobox_LZ_Class_II"/>
</dbReference>